<reference evidence="1 2" key="1">
    <citation type="journal article" date="2020" name="ISME J.">
        <title>Uncovering the hidden diversity of litter-decomposition mechanisms in mushroom-forming fungi.</title>
        <authorList>
            <person name="Floudas D."/>
            <person name="Bentzer J."/>
            <person name="Ahren D."/>
            <person name="Johansson T."/>
            <person name="Persson P."/>
            <person name="Tunlid A."/>
        </authorList>
    </citation>
    <scope>NUCLEOTIDE SEQUENCE [LARGE SCALE GENOMIC DNA]</scope>
    <source>
        <strain evidence="1 2">CBS 406.79</strain>
    </source>
</reference>
<accession>A0A8H5LSZ3</accession>
<name>A0A8H5LSZ3_9AGAR</name>
<organism evidence="1 2">
    <name type="scientific">Collybiopsis confluens</name>
    <dbReference type="NCBI Taxonomy" id="2823264"/>
    <lineage>
        <taxon>Eukaryota</taxon>
        <taxon>Fungi</taxon>
        <taxon>Dikarya</taxon>
        <taxon>Basidiomycota</taxon>
        <taxon>Agaricomycotina</taxon>
        <taxon>Agaricomycetes</taxon>
        <taxon>Agaricomycetidae</taxon>
        <taxon>Agaricales</taxon>
        <taxon>Marasmiineae</taxon>
        <taxon>Omphalotaceae</taxon>
        <taxon>Collybiopsis</taxon>
    </lineage>
</organism>
<gene>
    <name evidence="1" type="ORF">D9757_010511</name>
</gene>
<dbReference type="Proteomes" id="UP000518752">
    <property type="component" value="Unassembled WGS sequence"/>
</dbReference>
<evidence type="ECO:0000313" key="2">
    <source>
        <dbReference type="Proteomes" id="UP000518752"/>
    </source>
</evidence>
<dbReference type="EMBL" id="JAACJN010000134">
    <property type="protein sequence ID" value="KAF5368286.1"/>
    <property type="molecule type" value="Genomic_DNA"/>
</dbReference>
<dbReference type="AlphaFoldDB" id="A0A8H5LSZ3"/>
<protein>
    <recommendedName>
        <fullName evidence="3">Protein kinase domain-containing protein</fullName>
    </recommendedName>
</protein>
<proteinExistence type="predicted"/>
<sequence>MGPDLTLESLGEDIRKLLSLHGGDLLFFKLDDPIEVTSLDDIKDKCDPLLNQASLGDASDICVSLQTLKGLGIQKLDANRTKLVPLVVLWTAPSEHTSVSSRSLTAIAEHPDAREAIARQAQNRPPPSTGAKSTELLSAQNVQHLDAAYNHRPPELSPPPLAIYDPVFAKFRREAATLTESLDFTVEELDRASNFIDVSLRHYPNEHARQNALKSLLILDRGYWDSKKISVNDSIIEPDGGSWVYSEIDSKPGPVACSSAAELKNGGGDGGCDPSDQVQRSYIKIVSSRQYQPIRLVSCCPALLIGLSGHTFAVWGGVFADRFFFERLALMHVGPQAPATSPSPIGGRSDMEVGIREVAKLLRNLNSCIGDLNVHYTSLTSPPLLPDVGATPIPSSSTRLMRGIGITPALPAPIPFDSLDPSRFVHWKSFVVQGQEYHLEYRHRLTDCMEKTVFRATITTGTNSKKVDVVVKFAYRYGARGHRLLAEAGLAPRLYHCAFEETIGMWAVVMDYVEGRVSNGKLIEGEGDSLKHAIEILHAQDLVFGDLRGPNVIITESKKRICLVDFEWCGRCVDNQDGSNVIPRVRYPTNISMNHEIGWAEGVGRDLILTPVLSLFSDSESMFNFDAHDDLPTALSQMDMST</sequence>
<dbReference type="OrthoDB" id="3250441at2759"/>
<keyword evidence="2" id="KW-1185">Reference proteome</keyword>
<dbReference type="SUPFAM" id="SSF56112">
    <property type="entry name" value="Protein kinase-like (PK-like)"/>
    <property type="match status" value="1"/>
</dbReference>
<evidence type="ECO:0008006" key="3">
    <source>
        <dbReference type="Google" id="ProtNLM"/>
    </source>
</evidence>
<dbReference type="InterPro" id="IPR011009">
    <property type="entry name" value="Kinase-like_dom_sf"/>
</dbReference>
<comment type="caution">
    <text evidence="1">The sequence shown here is derived from an EMBL/GenBank/DDBJ whole genome shotgun (WGS) entry which is preliminary data.</text>
</comment>
<evidence type="ECO:0000313" key="1">
    <source>
        <dbReference type="EMBL" id="KAF5368286.1"/>
    </source>
</evidence>